<sequence>MMGCCRSDDVGGDVSITTSTTGYYMSRNKATKHRSRFSFCGWFRNSGFKYSFSVLWVLINAAVFFSVYYHYKYESKYYYLREILGRTLCVSRASAALLNLNCAALLLPVCKHLAARLRRSKLSSRSMRRWLDHYRFTHIMCAGCVCIGTVIHCTAHSFNAVRFSTGFNSAFPDINIATFSGQNPCTMLLSTVAGITGSCMLCILIFIIITSLPCFRRERHNVFWMSHHAFLVFYILLLCHPLGGILKEQCNTVNHTPGCVYPDDPLPEPMSVKPDPNDRVEYTSRIIPHAEPSAVNSSSICREKPRFISHKSRTWRFLLVPASLYILDRVWRWIKSRRSVTIENLRFLPGDVIEFRLHVENFSAQPGQYILINCPAISRLEWHPFTLTSCPTPSNPSFSLQMKACGDWTDLFRQLLQERLKTSHGDDPYMSMPKILMDGPLGSASGDILRYRVSVCIAGGIGVTPFAAILNHLASLGCDELSRLKLSRLYFIWICRDESHFQWFTQTINSLQLKLWQMNRPDFLNLRLHTTGNISKSGWSESTDTQLCCSIGQGRPNLKDILNDVTICNPKQNIGVFVCGPRKMTSRVHRLCNRLNRNKAQLHFNQESFS</sequence>
<comment type="catalytic activity">
    <reaction evidence="6">
        <text>NADPH + 2 O2 = 2 superoxide + NADP(+) + H(+)</text>
        <dbReference type="Rhea" id="RHEA:63180"/>
        <dbReference type="ChEBI" id="CHEBI:15378"/>
        <dbReference type="ChEBI" id="CHEBI:15379"/>
        <dbReference type="ChEBI" id="CHEBI:18421"/>
        <dbReference type="ChEBI" id="CHEBI:57783"/>
        <dbReference type="ChEBI" id="CHEBI:58349"/>
    </reaction>
</comment>
<dbReference type="OMA" id="AFWYTHQ"/>
<feature type="transmembrane region" description="Helical" evidence="7">
    <location>
        <begin position="187"/>
        <end position="210"/>
    </location>
</feature>
<dbReference type="PRINTS" id="PR00466">
    <property type="entry name" value="GP91PHOX"/>
</dbReference>
<dbReference type="RefSeq" id="XP_030851096.1">
    <property type="nucleotide sequence ID" value="XM_030995236.1"/>
</dbReference>
<dbReference type="GO" id="GO:0005886">
    <property type="term" value="C:plasma membrane"/>
    <property type="evidence" value="ECO:0000318"/>
    <property type="project" value="GO_Central"/>
</dbReference>
<dbReference type="SUPFAM" id="SSF52343">
    <property type="entry name" value="Ferredoxin reductase-like, C-terminal NADP-linked domain"/>
    <property type="match status" value="1"/>
</dbReference>
<reference evidence="9" key="2">
    <citation type="submission" date="2021-01" db="UniProtKB">
        <authorList>
            <consortium name="EnsemblMetazoa"/>
        </authorList>
    </citation>
    <scope>IDENTIFICATION</scope>
</reference>
<reference evidence="10" key="1">
    <citation type="submission" date="2015-02" db="EMBL/GenBank/DDBJ databases">
        <title>Genome sequencing for Strongylocentrotus purpuratus.</title>
        <authorList>
            <person name="Murali S."/>
            <person name="Liu Y."/>
            <person name="Vee V."/>
            <person name="English A."/>
            <person name="Wang M."/>
            <person name="Skinner E."/>
            <person name="Han Y."/>
            <person name="Muzny D.M."/>
            <person name="Worley K.C."/>
            <person name="Gibbs R.A."/>
        </authorList>
    </citation>
    <scope>NUCLEOTIDE SEQUENCE</scope>
</reference>
<dbReference type="GO" id="GO:0006952">
    <property type="term" value="P:defense response"/>
    <property type="evidence" value="ECO:0000318"/>
    <property type="project" value="GO_Central"/>
</dbReference>
<dbReference type="EnsemblMetazoa" id="XM_030995236">
    <property type="protein sequence ID" value="XP_030851096"/>
    <property type="gene ID" value="LOC100889322"/>
</dbReference>
<dbReference type="OrthoDB" id="167398at2759"/>
<dbReference type="Pfam" id="PF08030">
    <property type="entry name" value="NAD_binding_6"/>
    <property type="match status" value="1"/>
</dbReference>
<dbReference type="InterPro" id="IPR000778">
    <property type="entry name" value="Cyt_b245_heavy_chain"/>
</dbReference>
<dbReference type="InterPro" id="IPR013130">
    <property type="entry name" value="Fe3_Rdtase_TM_dom"/>
</dbReference>
<dbReference type="Proteomes" id="UP000007110">
    <property type="component" value="Unassembled WGS sequence"/>
</dbReference>
<dbReference type="PANTHER" id="PTHR11972:SF153">
    <property type="entry name" value="SUPEROXIDE-GENERATING NADPH OXIDASE HEAVY CHAIN SUBUNIT A"/>
    <property type="match status" value="1"/>
</dbReference>
<dbReference type="EnsemblMetazoa" id="XM_030995234">
    <property type="protein sequence ID" value="XP_030851094"/>
    <property type="gene ID" value="LOC100889322"/>
</dbReference>
<keyword evidence="10" id="KW-1185">Reference proteome</keyword>
<evidence type="ECO:0000256" key="6">
    <source>
        <dbReference type="ARBA" id="ARBA00049908"/>
    </source>
</evidence>
<dbReference type="EnsemblMetazoa" id="XM_030995235">
    <property type="protein sequence ID" value="XP_030851095"/>
    <property type="gene ID" value="LOC100889322"/>
</dbReference>
<evidence type="ECO:0000313" key="10">
    <source>
        <dbReference type="Proteomes" id="UP000007110"/>
    </source>
</evidence>
<feature type="transmembrane region" description="Helical" evidence="7">
    <location>
        <begin position="136"/>
        <end position="158"/>
    </location>
</feature>
<dbReference type="Gene3D" id="3.40.50.80">
    <property type="entry name" value="Nucleotide-binding domain of ferredoxin-NADP reductase (FNR) module"/>
    <property type="match status" value="1"/>
</dbReference>
<dbReference type="RefSeq" id="XP_030851094.1">
    <property type="nucleotide sequence ID" value="XM_030995234.1"/>
</dbReference>
<dbReference type="CTD" id="50507"/>
<keyword evidence="2 7" id="KW-0812">Transmembrane</keyword>
<keyword evidence="4" id="KW-0560">Oxidoreductase</keyword>
<dbReference type="Pfam" id="PF08022">
    <property type="entry name" value="FAD_binding_8"/>
    <property type="match status" value="1"/>
</dbReference>
<organism evidence="9 10">
    <name type="scientific">Strongylocentrotus purpuratus</name>
    <name type="common">Purple sea urchin</name>
    <dbReference type="NCBI Taxonomy" id="7668"/>
    <lineage>
        <taxon>Eukaryota</taxon>
        <taxon>Metazoa</taxon>
        <taxon>Echinodermata</taxon>
        <taxon>Eleutherozoa</taxon>
        <taxon>Echinozoa</taxon>
        <taxon>Echinoidea</taxon>
        <taxon>Euechinoidea</taxon>
        <taxon>Echinacea</taxon>
        <taxon>Camarodonta</taxon>
        <taxon>Echinidea</taxon>
        <taxon>Strongylocentrotidae</taxon>
        <taxon>Strongylocentrotus</taxon>
    </lineage>
</organism>
<dbReference type="InterPro" id="IPR013121">
    <property type="entry name" value="Fe_red_NAD-bd_6"/>
</dbReference>
<feature type="transmembrane region" description="Helical" evidence="7">
    <location>
        <begin position="222"/>
        <end position="243"/>
    </location>
</feature>
<evidence type="ECO:0000256" key="1">
    <source>
        <dbReference type="ARBA" id="ARBA00004141"/>
    </source>
</evidence>
<comment type="subcellular location">
    <subcellularLocation>
        <location evidence="1">Membrane</location>
        <topology evidence="1">Multi-pass membrane protein</topology>
    </subcellularLocation>
</comment>
<dbReference type="InterPro" id="IPR013112">
    <property type="entry name" value="FAD-bd_8"/>
</dbReference>
<dbReference type="Pfam" id="PF01794">
    <property type="entry name" value="Ferric_reduct"/>
    <property type="match status" value="1"/>
</dbReference>
<dbReference type="RefSeq" id="XP_030851095.1">
    <property type="nucleotide sequence ID" value="XM_030995235.1"/>
</dbReference>
<keyword evidence="5 7" id="KW-0472">Membrane</keyword>
<protein>
    <recommendedName>
        <fullName evidence="8">FAD-binding FR-type domain-containing protein</fullName>
    </recommendedName>
</protein>
<dbReference type="Gene3D" id="2.40.30.10">
    <property type="entry name" value="Translation factors"/>
    <property type="match status" value="1"/>
</dbReference>
<evidence type="ECO:0000256" key="4">
    <source>
        <dbReference type="ARBA" id="ARBA00023002"/>
    </source>
</evidence>
<dbReference type="InterPro" id="IPR017938">
    <property type="entry name" value="Riboflavin_synthase-like_b-brl"/>
</dbReference>
<dbReference type="PROSITE" id="PS51384">
    <property type="entry name" value="FAD_FR"/>
    <property type="match status" value="1"/>
</dbReference>
<proteinExistence type="predicted"/>
<dbReference type="FunFam" id="3.40.50.80:FF:000091">
    <property type="entry name" value="NADPH oxidase 4"/>
    <property type="match status" value="1"/>
</dbReference>
<dbReference type="KEGG" id="spu:100889322"/>
<dbReference type="InterPro" id="IPR050369">
    <property type="entry name" value="RBOH/FRE"/>
</dbReference>
<name>A0A7M7PL88_STRPU</name>
<evidence type="ECO:0000256" key="3">
    <source>
        <dbReference type="ARBA" id="ARBA00022989"/>
    </source>
</evidence>
<dbReference type="GO" id="GO:0043020">
    <property type="term" value="C:NADPH oxidase complex"/>
    <property type="evidence" value="ECO:0000318"/>
    <property type="project" value="GO_Central"/>
</dbReference>
<dbReference type="InParanoid" id="A0A7M7PL88"/>
<feature type="domain" description="FAD-binding FR-type" evidence="8">
    <location>
        <begin position="335"/>
        <end position="447"/>
    </location>
</feature>
<evidence type="ECO:0000256" key="7">
    <source>
        <dbReference type="SAM" id="Phobius"/>
    </source>
</evidence>
<accession>A0A7M7PL88</accession>
<dbReference type="GO" id="GO:0016175">
    <property type="term" value="F:superoxide-generating NAD(P)H oxidase activity"/>
    <property type="evidence" value="ECO:0000318"/>
    <property type="project" value="GO_Central"/>
</dbReference>
<evidence type="ECO:0000313" key="9">
    <source>
        <dbReference type="EnsemblMetazoa" id="XP_030851094"/>
    </source>
</evidence>
<dbReference type="GO" id="GO:0042554">
    <property type="term" value="P:superoxide anion generation"/>
    <property type="evidence" value="ECO:0000318"/>
    <property type="project" value="GO_Central"/>
</dbReference>
<dbReference type="InterPro" id="IPR017927">
    <property type="entry name" value="FAD-bd_FR_type"/>
</dbReference>
<dbReference type="AlphaFoldDB" id="A0A7M7PL88"/>
<evidence type="ECO:0000256" key="2">
    <source>
        <dbReference type="ARBA" id="ARBA00022692"/>
    </source>
</evidence>
<keyword evidence="3 7" id="KW-1133">Transmembrane helix</keyword>
<feature type="transmembrane region" description="Helical" evidence="7">
    <location>
        <begin position="52"/>
        <end position="71"/>
    </location>
</feature>
<dbReference type="GeneID" id="100889322"/>
<evidence type="ECO:0000256" key="5">
    <source>
        <dbReference type="ARBA" id="ARBA00023136"/>
    </source>
</evidence>
<dbReference type="CDD" id="cd06186">
    <property type="entry name" value="NOX_Duox_like_FAD_NADP"/>
    <property type="match status" value="1"/>
</dbReference>
<evidence type="ECO:0000259" key="8">
    <source>
        <dbReference type="PROSITE" id="PS51384"/>
    </source>
</evidence>
<dbReference type="GO" id="GO:0016174">
    <property type="term" value="F:NAD(P)H oxidase H2O2-forming activity"/>
    <property type="evidence" value="ECO:0000318"/>
    <property type="project" value="GO_Central"/>
</dbReference>
<dbReference type="InterPro" id="IPR039261">
    <property type="entry name" value="FNR_nucleotide-bd"/>
</dbReference>
<dbReference type="PANTHER" id="PTHR11972">
    <property type="entry name" value="NADPH OXIDASE"/>
    <property type="match status" value="1"/>
</dbReference>
<dbReference type="SUPFAM" id="SSF63380">
    <property type="entry name" value="Riboflavin synthase domain-like"/>
    <property type="match status" value="1"/>
</dbReference>
<feature type="transmembrane region" description="Helical" evidence="7">
    <location>
        <begin position="91"/>
        <end position="115"/>
    </location>
</feature>